<name>A0A6J6D7A4_9ZZZZ</name>
<keyword evidence="7" id="KW-0378">Hydrolase</keyword>
<evidence type="ECO:0000256" key="9">
    <source>
        <dbReference type="ARBA" id="ARBA00023299"/>
    </source>
</evidence>
<dbReference type="SUPFAM" id="SSF56784">
    <property type="entry name" value="HAD-like"/>
    <property type="match status" value="1"/>
</dbReference>
<dbReference type="Pfam" id="PF12710">
    <property type="entry name" value="HAD"/>
    <property type="match status" value="1"/>
</dbReference>
<dbReference type="InterPro" id="IPR002912">
    <property type="entry name" value="ACT_dom"/>
</dbReference>
<dbReference type="GO" id="GO:0036424">
    <property type="term" value="F:L-phosphoserine phosphatase activity"/>
    <property type="evidence" value="ECO:0007669"/>
    <property type="project" value="InterPro"/>
</dbReference>
<evidence type="ECO:0000256" key="3">
    <source>
        <dbReference type="ARBA" id="ARBA00009184"/>
    </source>
</evidence>
<keyword evidence="8" id="KW-0460">Magnesium</keyword>
<comment type="pathway">
    <text evidence="2">Amino-acid biosynthesis; L-serine biosynthesis; L-serine from 3-phospho-D-glycerate: step 3/3.</text>
</comment>
<dbReference type="PROSITE" id="PS51671">
    <property type="entry name" value="ACT"/>
    <property type="match status" value="1"/>
</dbReference>
<dbReference type="SFLD" id="SFLDG01136">
    <property type="entry name" value="C1.6:_Phosphoserine_Phosphatas"/>
    <property type="match status" value="1"/>
</dbReference>
<dbReference type="SFLD" id="SFLDF00029">
    <property type="entry name" value="phosphoserine_phosphatase"/>
    <property type="match status" value="1"/>
</dbReference>
<dbReference type="SUPFAM" id="SSF55021">
    <property type="entry name" value="ACT-like"/>
    <property type="match status" value="1"/>
</dbReference>
<dbReference type="AlphaFoldDB" id="A0A6J6D7A4"/>
<dbReference type="PANTHER" id="PTHR43344:SF2">
    <property type="entry name" value="PHOSPHOSERINE PHOSPHATASE"/>
    <property type="match status" value="1"/>
</dbReference>
<dbReference type="EC" id="3.1.3.3" evidence="4"/>
<keyword evidence="5" id="KW-0028">Amino-acid biosynthesis</keyword>
<evidence type="ECO:0000256" key="6">
    <source>
        <dbReference type="ARBA" id="ARBA00022723"/>
    </source>
</evidence>
<evidence type="ECO:0000259" key="11">
    <source>
        <dbReference type="PROSITE" id="PS51671"/>
    </source>
</evidence>
<dbReference type="InterPro" id="IPR004469">
    <property type="entry name" value="PSP"/>
</dbReference>
<comment type="similarity">
    <text evidence="3">Belongs to the HAD-like hydrolase superfamily. SerB family.</text>
</comment>
<evidence type="ECO:0000256" key="8">
    <source>
        <dbReference type="ARBA" id="ARBA00022842"/>
    </source>
</evidence>
<evidence type="ECO:0000256" key="4">
    <source>
        <dbReference type="ARBA" id="ARBA00012640"/>
    </source>
</evidence>
<dbReference type="UniPathway" id="UPA00135">
    <property type="reaction ID" value="UER00198"/>
</dbReference>
<dbReference type="InterPro" id="IPR045865">
    <property type="entry name" value="ACT-like_dom_sf"/>
</dbReference>
<dbReference type="Gene3D" id="3.40.50.1000">
    <property type="entry name" value="HAD superfamily/HAD-like"/>
    <property type="match status" value="1"/>
</dbReference>
<gene>
    <name evidence="12" type="ORF">UFOPK1509_00791</name>
</gene>
<dbReference type="NCBIfam" id="TIGR01488">
    <property type="entry name" value="HAD-SF-IB"/>
    <property type="match status" value="1"/>
</dbReference>
<dbReference type="InterPro" id="IPR023214">
    <property type="entry name" value="HAD_sf"/>
</dbReference>
<dbReference type="EMBL" id="CAEZSY010000126">
    <property type="protein sequence ID" value="CAB4559185.1"/>
    <property type="molecule type" value="Genomic_DNA"/>
</dbReference>
<accession>A0A6J6D7A4</accession>
<dbReference type="NCBIfam" id="TIGR00338">
    <property type="entry name" value="serB"/>
    <property type="match status" value="1"/>
</dbReference>
<feature type="domain" description="ACT" evidence="11">
    <location>
        <begin position="12"/>
        <end position="84"/>
    </location>
</feature>
<evidence type="ECO:0000256" key="2">
    <source>
        <dbReference type="ARBA" id="ARBA00005135"/>
    </source>
</evidence>
<keyword evidence="9" id="KW-0718">Serine biosynthesis</keyword>
<evidence type="ECO:0000256" key="5">
    <source>
        <dbReference type="ARBA" id="ARBA00022605"/>
    </source>
</evidence>
<dbReference type="GO" id="GO:0000287">
    <property type="term" value="F:magnesium ion binding"/>
    <property type="evidence" value="ECO:0007669"/>
    <property type="project" value="TreeGrafter"/>
</dbReference>
<dbReference type="Gene3D" id="3.30.70.260">
    <property type="match status" value="1"/>
</dbReference>
<dbReference type="GO" id="GO:0006564">
    <property type="term" value="P:L-serine biosynthetic process"/>
    <property type="evidence" value="ECO:0007669"/>
    <property type="project" value="UniProtKB-KW"/>
</dbReference>
<reference evidence="12" key="1">
    <citation type="submission" date="2020-05" db="EMBL/GenBank/DDBJ databases">
        <authorList>
            <person name="Chiriac C."/>
            <person name="Salcher M."/>
            <person name="Ghai R."/>
            <person name="Kavagutti S V."/>
        </authorList>
    </citation>
    <scope>NUCLEOTIDE SEQUENCE</scope>
</reference>
<dbReference type="Pfam" id="PF13740">
    <property type="entry name" value="ACT_6"/>
    <property type="match status" value="1"/>
</dbReference>
<protein>
    <recommendedName>
        <fullName evidence="4">phosphoserine phosphatase</fullName>
        <ecNumber evidence="4">3.1.3.3</ecNumber>
    </recommendedName>
    <alternativeName>
        <fullName evidence="10">O-phosphoserine phosphohydrolase</fullName>
    </alternativeName>
</protein>
<proteinExistence type="inferred from homology"/>
<dbReference type="GO" id="GO:0005737">
    <property type="term" value="C:cytoplasm"/>
    <property type="evidence" value="ECO:0007669"/>
    <property type="project" value="TreeGrafter"/>
</dbReference>
<dbReference type="InterPro" id="IPR050582">
    <property type="entry name" value="HAD-like_SerB"/>
</dbReference>
<dbReference type="SFLD" id="SFLDG01137">
    <property type="entry name" value="C1.6.1:_Phosphoserine_Phosphat"/>
    <property type="match status" value="1"/>
</dbReference>
<evidence type="ECO:0000313" key="12">
    <source>
        <dbReference type="EMBL" id="CAB4559185.1"/>
    </source>
</evidence>
<keyword evidence="6" id="KW-0479">Metal-binding</keyword>
<evidence type="ECO:0000256" key="10">
    <source>
        <dbReference type="ARBA" id="ARBA00031693"/>
    </source>
</evidence>
<evidence type="ECO:0000256" key="7">
    <source>
        <dbReference type="ARBA" id="ARBA00022801"/>
    </source>
</evidence>
<dbReference type="InterPro" id="IPR036412">
    <property type="entry name" value="HAD-like_sf"/>
</dbReference>
<sequence length="389" mass="42167">MSVPDKSNFTALILVSGVDKPGITSAVINKLAEFSIEILDIKQIIAGERLLQTILIKLIPDHAEAIEQDLIELGNQISADIAIDFSQSASLSADKLKAYFMLVERNLQPKRLAYLTDFIQEVGGNILTMQIDKIVDLTSLVFKAEFAFLDFESIKQQTKQMALANNLDIYFDTELLNNGDRKLFVFDMDSTLIGEEVIDQLAERAGVADQVKAITQSAMAGSIDFAQSLIERVTLLAGVSISTLDEVGKALTFNLGVNETIRAIKKAGHKVAVVSGGFIDVIEKPLSDLVIDHIYANKLEIANGKLTGKLTGPIMDAQGKASALKEAAKIENIPLANTVVIGDGANDLEMMSISGHSFAYNGKQIVKEKSESTISHPDMRALLLFAGIN</sequence>
<comment type="cofactor">
    <cofactor evidence="1">
        <name>Mg(2+)</name>
        <dbReference type="ChEBI" id="CHEBI:18420"/>
    </cofactor>
</comment>
<organism evidence="12">
    <name type="scientific">freshwater metagenome</name>
    <dbReference type="NCBI Taxonomy" id="449393"/>
    <lineage>
        <taxon>unclassified sequences</taxon>
        <taxon>metagenomes</taxon>
        <taxon>ecological metagenomes</taxon>
    </lineage>
</organism>
<evidence type="ECO:0000256" key="1">
    <source>
        <dbReference type="ARBA" id="ARBA00001946"/>
    </source>
</evidence>
<dbReference type="SFLD" id="SFLDS00003">
    <property type="entry name" value="Haloacid_Dehalogenase"/>
    <property type="match status" value="1"/>
</dbReference>
<dbReference type="PANTHER" id="PTHR43344">
    <property type="entry name" value="PHOSPHOSERINE PHOSPHATASE"/>
    <property type="match status" value="1"/>
</dbReference>